<keyword evidence="1" id="KW-0282">Flagellum</keyword>
<sequence length="137" mass="15032">MNDLSTYNILSTSLSAEGNRLEAVAFNLAMINETYGSQSDVPGAKYIKVKNFPDIKEAVLGGATEAPSAEIRNNFNRVDSVLEVSGSETITKFKTAIKLEEQMMFLNEATRAYEASIRLFNLQKEMNGRLLSLGGNS</sequence>
<dbReference type="OrthoDB" id="5769458at2"/>
<keyword evidence="1" id="KW-0969">Cilium</keyword>
<accession>A0A128F8M6</accession>
<dbReference type="STRING" id="1796497.GCE9029_03362"/>
<evidence type="ECO:0000313" key="1">
    <source>
        <dbReference type="EMBL" id="CZF82656.1"/>
    </source>
</evidence>
<name>A0A128F8M6_9GAMM</name>
<evidence type="ECO:0000313" key="2">
    <source>
        <dbReference type="Proteomes" id="UP000071641"/>
    </source>
</evidence>
<dbReference type="Proteomes" id="UP000071641">
    <property type="component" value="Unassembled WGS sequence"/>
</dbReference>
<gene>
    <name evidence="1" type="ORF">GCE9029_03362</name>
</gene>
<organism evidence="1 2">
    <name type="scientific">Grimontia celer</name>
    <dbReference type="NCBI Taxonomy" id="1796497"/>
    <lineage>
        <taxon>Bacteria</taxon>
        <taxon>Pseudomonadati</taxon>
        <taxon>Pseudomonadota</taxon>
        <taxon>Gammaproteobacteria</taxon>
        <taxon>Vibrionales</taxon>
        <taxon>Vibrionaceae</taxon>
        <taxon>Grimontia</taxon>
    </lineage>
</organism>
<dbReference type="AlphaFoldDB" id="A0A128F8M6"/>
<proteinExistence type="predicted"/>
<dbReference type="RefSeq" id="WP_046302793.1">
    <property type="nucleotide sequence ID" value="NZ_FIZX01000002.1"/>
</dbReference>
<keyword evidence="2" id="KW-1185">Reference proteome</keyword>
<dbReference type="EMBL" id="FIZX01000002">
    <property type="protein sequence ID" value="CZF82656.1"/>
    <property type="molecule type" value="Genomic_DNA"/>
</dbReference>
<reference evidence="2" key="1">
    <citation type="submission" date="2016-02" db="EMBL/GenBank/DDBJ databases">
        <authorList>
            <person name="Rodrigo-Torres Lidia"/>
            <person name="Arahal R.David."/>
        </authorList>
    </citation>
    <scope>NUCLEOTIDE SEQUENCE [LARGE SCALE GENOMIC DNA]</scope>
    <source>
        <strain evidence="2">CECT 9029</strain>
    </source>
</reference>
<protein>
    <submittedName>
        <fullName evidence="1">Flagellar basal body rod protein FlgC</fullName>
    </submittedName>
</protein>
<keyword evidence="1" id="KW-0966">Cell projection</keyword>